<dbReference type="Pfam" id="PF02833">
    <property type="entry name" value="DHHA2"/>
    <property type="match status" value="1"/>
</dbReference>
<dbReference type="Gene3D" id="3.10.580.10">
    <property type="entry name" value="CBS-domain"/>
    <property type="match status" value="1"/>
</dbReference>
<dbReference type="NCBIfam" id="NF011443">
    <property type="entry name" value="PRK14869.1-5"/>
    <property type="match status" value="1"/>
</dbReference>
<dbReference type="Pfam" id="PF00571">
    <property type="entry name" value="CBS"/>
    <property type="match status" value="2"/>
</dbReference>
<protein>
    <recommendedName>
        <fullName evidence="2">inorganic diphosphatase</fullName>
        <ecNumber evidence="2">3.6.1.1</ecNumber>
    </recommendedName>
    <alternativeName>
        <fullName evidence="6">Pyrophosphate phospho-hydrolase</fullName>
    </alternativeName>
</protein>
<dbReference type="PANTHER" id="PTHR12112:SF22">
    <property type="entry name" value="MANGANESE-DEPENDENT INORGANIC PYROPHOSPHATASE-RELATED"/>
    <property type="match status" value="1"/>
</dbReference>
<feature type="domain" description="CBS" evidence="9">
    <location>
        <begin position="251"/>
        <end position="308"/>
    </location>
</feature>
<dbReference type="InterPro" id="IPR028979">
    <property type="entry name" value="Ser_kin/Pase_Hpr-like_N_sf"/>
</dbReference>
<dbReference type="Gene3D" id="3.40.1390.20">
    <property type="entry name" value="HprK N-terminal domain-like"/>
    <property type="match status" value="1"/>
</dbReference>
<gene>
    <name evidence="10" type="ORF">SAMN02745120_1259</name>
</gene>
<keyword evidence="8" id="KW-0129">CBS domain</keyword>
<dbReference type="GO" id="GO:0005737">
    <property type="term" value="C:cytoplasm"/>
    <property type="evidence" value="ECO:0007669"/>
    <property type="project" value="InterPro"/>
</dbReference>
<accession>A0A1T5AYQ6</accession>
<sequence>MNREIYITGHKNPDTDSIVSAIAYSKLKQKRNGLNAIPVRLGEINSETQFVLDYFKVEKPRYMDTIKPRVGDLDMDPAFYASPEISLAKAIRLIQSNHNNNIAVVDDSNNLVGVVSLSNITACYLDVWDDAIIKNSNTPLENIVETLSGELLYTPEVIRPFGFMHVYAMTPQKAEEFISEGDIVIVGDRSDAQLDAINRNVSVLILTGGCEIEPGILSEAEKRNIVVLRTNFNSFMAARLLPQSVPISYVMTTENIVTFDLDDFVEDVQKIMGETRYRSYPVIDETGHVAGNISRFHLISNPQKELILVDHNEKNQSIPGIDYARITEIIDHHRIANITTGHPVFFRNETVGSTSTIIAKMYIEQGIRPEQSIAGILSAAIISDTLMLRSPTATELDRQMLERMSKIAGIDIETFAKEMFRAGTSLEEKEPVDLLRGDVKEFIISGKRVRIAQVMTMDLDSLEGIRLALIEKMTELRLAGGEDDFVLVLTDILKETSKFIVVGPDAESIARSFDAELVDSTFLAPGVLSRKKQVVPKITQALEK</sequence>
<dbReference type="InterPro" id="IPR038763">
    <property type="entry name" value="DHH_sf"/>
</dbReference>
<feature type="domain" description="CBS" evidence="9">
    <location>
        <begin position="73"/>
        <end position="131"/>
    </location>
</feature>
<evidence type="ECO:0000256" key="7">
    <source>
        <dbReference type="ARBA" id="ARBA00047820"/>
    </source>
</evidence>
<evidence type="ECO:0000259" key="9">
    <source>
        <dbReference type="PROSITE" id="PS51371"/>
    </source>
</evidence>
<evidence type="ECO:0000256" key="2">
    <source>
        <dbReference type="ARBA" id="ARBA00012146"/>
    </source>
</evidence>
<dbReference type="EC" id="3.6.1.1" evidence="2"/>
<keyword evidence="5" id="KW-0464">Manganese</keyword>
<keyword evidence="11" id="KW-1185">Reference proteome</keyword>
<evidence type="ECO:0000256" key="1">
    <source>
        <dbReference type="ARBA" id="ARBA00001936"/>
    </source>
</evidence>
<dbReference type="InterPro" id="IPR010766">
    <property type="entry name" value="DRTGG"/>
</dbReference>
<dbReference type="Gene3D" id="3.10.310.20">
    <property type="entry name" value="DHHA2 domain"/>
    <property type="match status" value="1"/>
</dbReference>
<dbReference type="Pfam" id="PF07085">
    <property type="entry name" value="DRTGG"/>
    <property type="match status" value="1"/>
</dbReference>
<proteinExistence type="predicted"/>
<dbReference type="Pfam" id="PF01368">
    <property type="entry name" value="DHH"/>
    <property type="match status" value="1"/>
</dbReference>
<evidence type="ECO:0000313" key="11">
    <source>
        <dbReference type="Proteomes" id="UP000243406"/>
    </source>
</evidence>
<dbReference type="Gene3D" id="3.90.1640.10">
    <property type="entry name" value="inorganic pyrophosphatase (n-terminal core)"/>
    <property type="match status" value="1"/>
</dbReference>
<dbReference type="GO" id="GO:0004427">
    <property type="term" value="F:inorganic diphosphate phosphatase activity"/>
    <property type="evidence" value="ECO:0007669"/>
    <property type="project" value="UniProtKB-EC"/>
</dbReference>
<comment type="catalytic activity">
    <reaction evidence="7">
        <text>diphosphate + H2O = 2 phosphate + H(+)</text>
        <dbReference type="Rhea" id="RHEA:24576"/>
        <dbReference type="ChEBI" id="CHEBI:15377"/>
        <dbReference type="ChEBI" id="CHEBI:15378"/>
        <dbReference type="ChEBI" id="CHEBI:33019"/>
        <dbReference type="ChEBI" id="CHEBI:43474"/>
        <dbReference type="EC" id="3.6.1.1"/>
    </reaction>
</comment>
<keyword evidence="4" id="KW-0378">Hydrolase</keyword>
<dbReference type="PANTHER" id="PTHR12112">
    <property type="entry name" value="BNIP - RELATED"/>
    <property type="match status" value="1"/>
</dbReference>
<reference evidence="11" key="1">
    <citation type="submission" date="2017-02" db="EMBL/GenBank/DDBJ databases">
        <authorList>
            <person name="Varghese N."/>
            <person name="Submissions S."/>
        </authorList>
    </citation>
    <scope>NUCLEOTIDE SEQUENCE [LARGE SCALE GENOMIC DNA]</scope>
    <source>
        <strain evidence="11">ATCC 35199</strain>
    </source>
</reference>
<dbReference type="PROSITE" id="PS51371">
    <property type="entry name" value="CBS"/>
    <property type="match status" value="2"/>
</dbReference>
<evidence type="ECO:0000256" key="5">
    <source>
        <dbReference type="ARBA" id="ARBA00023211"/>
    </source>
</evidence>
<evidence type="ECO:0000313" key="10">
    <source>
        <dbReference type="EMBL" id="SKB39743.1"/>
    </source>
</evidence>
<dbReference type="NCBIfam" id="NF011441">
    <property type="entry name" value="PRK14869.1-3"/>
    <property type="match status" value="1"/>
</dbReference>
<dbReference type="SMART" id="SM00116">
    <property type="entry name" value="CBS"/>
    <property type="match status" value="2"/>
</dbReference>
<organism evidence="10 11">
    <name type="scientific">Acetoanaerobium noterae</name>
    <dbReference type="NCBI Taxonomy" id="745369"/>
    <lineage>
        <taxon>Bacteria</taxon>
        <taxon>Bacillati</taxon>
        <taxon>Bacillota</taxon>
        <taxon>Clostridia</taxon>
        <taxon>Peptostreptococcales</taxon>
        <taxon>Filifactoraceae</taxon>
        <taxon>Acetoanaerobium</taxon>
    </lineage>
</organism>
<dbReference type="NCBIfam" id="NF011442">
    <property type="entry name" value="PRK14869.1-4"/>
    <property type="match status" value="1"/>
</dbReference>
<dbReference type="RefSeq" id="WP_079589157.1">
    <property type="nucleotide sequence ID" value="NZ_FUYN01000002.1"/>
</dbReference>
<dbReference type="InterPro" id="IPR004097">
    <property type="entry name" value="DHHA2"/>
</dbReference>
<keyword evidence="3" id="KW-0479">Metal-binding</keyword>
<dbReference type="SUPFAM" id="SSF54631">
    <property type="entry name" value="CBS-domain pair"/>
    <property type="match status" value="1"/>
</dbReference>
<evidence type="ECO:0000256" key="6">
    <source>
        <dbReference type="ARBA" id="ARBA00032535"/>
    </source>
</evidence>
<dbReference type="AlphaFoldDB" id="A0A1T5AYQ6"/>
<dbReference type="SUPFAM" id="SSF64182">
    <property type="entry name" value="DHH phosphoesterases"/>
    <property type="match status" value="1"/>
</dbReference>
<dbReference type="OrthoDB" id="9766150at2"/>
<dbReference type="InterPro" id="IPR000644">
    <property type="entry name" value="CBS_dom"/>
</dbReference>
<evidence type="ECO:0000256" key="4">
    <source>
        <dbReference type="ARBA" id="ARBA00022801"/>
    </source>
</evidence>
<dbReference type="EMBL" id="FUYN01000002">
    <property type="protein sequence ID" value="SKB39743.1"/>
    <property type="molecule type" value="Genomic_DNA"/>
</dbReference>
<dbReference type="InterPro" id="IPR001667">
    <property type="entry name" value="DDH_dom"/>
</dbReference>
<dbReference type="InterPro" id="IPR046342">
    <property type="entry name" value="CBS_dom_sf"/>
</dbReference>
<evidence type="ECO:0000256" key="3">
    <source>
        <dbReference type="ARBA" id="ARBA00022723"/>
    </source>
</evidence>
<dbReference type="FunFam" id="3.90.1640.10:FF:000001">
    <property type="entry name" value="Probable manganese-dependent inorganic pyrophosphatase"/>
    <property type="match status" value="1"/>
</dbReference>
<name>A0A1T5AYQ6_9FIRM</name>
<comment type="cofactor">
    <cofactor evidence="1">
        <name>Mn(2+)</name>
        <dbReference type="ChEBI" id="CHEBI:29035"/>
    </cofactor>
</comment>
<evidence type="ECO:0000256" key="8">
    <source>
        <dbReference type="PROSITE-ProRule" id="PRU00703"/>
    </source>
</evidence>
<dbReference type="InterPro" id="IPR038222">
    <property type="entry name" value="DHHA2_dom_sf"/>
</dbReference>
<dbReference type="SUPFAM" id="SSF75138">
    <property type="entry name" value="HprK N-terminal domain-like"/>
    <property type="match status" value="1"/>
</dbReference>
<dbReference type="SMART" id="SM01131">
    <property type="entry name" value="DHHA2"/>
    <property type="match status" value="1"/>
</dbReference>
<dbReference type="Proteomes" id="UP000243406">
    <property type="component" value="Unassembled WGS sequence"/>
</dbReference>
<dbReference type="GO" id="GO:0046872">
    <property type="term" value="F:metal ion binding"/>
    <property type="evidence" value="ECO:0007669"/>
    <property type="project" value="UniProtKB-KW"/>
</dbReference>